<evidence type="ECO:0000313" key="4">
    <source>
        <dbReference type="Proteomes" id="UP001461341"/>
    </source>
</evidence>
<proteinExistence type="predicted"/>
<name>A0ABZ2YBF9_9BACT</name>
<organism evidence="3 4">
    <name type="scientific">Thermatribacter velox</name>
    <dbReference type="NCBI Taxonomy" id="3039681"/>
    <lineage>
        <taxon>Bacteria</taxon>
        <taxon>Pseudomonadati</taxon>
        <taxon>Atribacterota</taxon>
        <taxon>Atribacteria</taxon>
        <taxon>Atribacterales</taxon>
        <taxon>Thermatribacteraceae</taxon>
        <taxon>Thermatribacter</taxon>
    </lineage>
</organism>
<accession>A0ABZ2YBF9</accession>
<evidence type="ECO:0000256" key="1">
    <source>
        <dbReference type="ARBA" id="ARBA00022729"/>
    </source>
</evidence>
<dbReference type="InterPro" id="IPR001638">
    <property type="entry name" value="Solute-binding_3/MltF_N"/>
</dbReference>
<gene>
    <name evidence="3" type="ORF">QBE54_08520</name>
</gene>
<dbReference type="Gene3D" id="3.40.190.10">
    <property type="entry name" value="Periplasmic binding protein-like II"/>
    <property type="match status" value="2"/>
</dbReference>
<protein>
    <submittedName>
        <fullName evidence="3">Transporter substrate-binding domain-containing protein</fullName>
    </submittedName>
</protein>
<dbReference type="Proteomes" id="UP001461341">
    <property type="component" value="Chromosome"/>
</dbReference>
<keyword evidence="4" id="KW-1185">Reference proteome</keyword>
<keyword evidence="1" id="KW-0732">Signal</keyword>
<sequence length="216" mass="24816">MKSEKVFLLFFALIIFLLYAFLPGAWALTLRVGAYQDPPLVFWDESGQVQGLYPEVLEEIGRREGWQIEYVRDDFSKLLDFLRQGEIDLLLAIAYSEERAQVFDFNQETVWLNWGAVYARPSLKINSLLDLNGKTILTVKDDIYYQEMLKMVSGFGLDCRFLEVKDYQAVFALLARGEGDVGVVSRLFGIRFGAQYGLEASPLIFRPTELRFAVPR</sequence>
<feature type="domain" description="Solute-binding protein family 3/N-terminal" evidence="2">
    <location>
        <begin position="29"/>
        <end position="216"/>
    </location>
</feature>
<reference evidence="3 4" key="1">
    <citation type="submission" date="2023-03" db="EMBL/GenBank/DDBJ databases">
        <title>Novel Species.</title>
        <authorList>
            <person name="Ma S."/>
        </authorList>
    </citation>
    <scope>NUCLEOTIDE SEQUENCE [LARGE SCALE GENOMIC DNA]</scope>
    <source>
        <strain evidence="3 4">B11</strain>
    </source>
</reference>
<dbReference type="SUPFAM" id="SSF53850">
    <property type="entry name" value="Periplasmic binding protein-like II"/>
    <property type="match status" value="1"/>
</dbReference>
<dbReference type="SMART" id="SM00062">
    <property type="entry name" value="PBPb"/>
    <property type="match status" value="1"/>
</dbReference>
<dbReference type="RefSeq" id="WP_369017777.1">
    <property type="nucleotide sequence ID" value="NZ_CP121689.1"/>
</dbReference>
<evidence type="ECO:0000313" key="3">
    <source>
        <dbReference type="EMBL" id="WZL75628.1"/>
    </source>
</evidence>
<evidence type="ECO:0000259" key="2">
    <source>
        <dbReference type="SMART" id="SM00062"/>
    </source>
</evidence>
<dbReference type="EMBL" id="CP121689">
    <property type="protein sequence ID" value="WZL75628.1"/>
    <property type="molecule type" value="Genomic_DNA"/>
</dbReference>
<dbReference type="PANTHER" id="PTHR35936">
    <property type="entry name" value="MEMBRANE-BOUND LYTIC MUREIN TRANSGLYCOSYLASE F"/>
    <property type="match status" value="1"/>
</dbReference>
<dbReference type="Pfam" id="PF00497">
    <property type="entry name" value="SBP_bac_3"/>
    <property type="match status" value="1"/>
</dbReference>
<dbReference type="PANTHER" id="PTHR35936:SF19">
    <property type="entry name" value="AMINO-ACID-BINDING PROTEIN YXEM-RELATED"/>
    <property type="match status" value="1"/>
</dbReference>